<name>A0A0D2LBG1_HYPSF</name>
<dbReference type="AlphaFoldDB" id="A0A0D2LBG1"/>
<feature type="compositionally biased region" description="Polar residues" evidence="1">
    <location>
        <begin position="166"/>
        <end position="189"/>
    </location>
</feature>
<protein>
    <submittedName>
        <fullName evidence="2">Uncharacterized protein</fullName>
    </submittedName>
</protein>
<feature type="compositionally biased region" description="Acidic residues" evidence="1">
    <location>
        <begin position="350"/>
        <end position="359"/>
    </location>
</feature>
<keyword evidence="3" id="KW-1185">Reference proteome</keyword>
<feature type="region of interest" description="Disordered" evidence="1">
    <location>
        <begin position="297"/>
        <end position="319"/>
    </location>
</feature>
<dbReference type="OrthoDB" id="3059337at2759"/>
<proteinExistence type="predicted"/>
<feature type="region of interest" description="Disordered" evidence="1">
    <location>
        <begin position="64"/>
        <end position="217"/>
    </location>
</feature>
<gene>
    <name evidence="2" type="ORF">HYPSUDRAFT_65460</name>
</gene>
<evidence type="ECO:0000256" key="1">
    <source>
        <dbReference type="SAM" id="MobiDB-lite"/>
    </source>
</evidence>
<sequence>MEIPITSYFSLGKPSGERKRDLDAPNLIFSASKKQKHDITNRSKERLSNVTSTRQELEISTVSTAISTRTSRQTCSGTGSAQTQTSSSTAKPRTTKRQKTNPPLKAQHPSGLHKPPNSNTKRSSTSLHIRTTLPQPPQRQLRGHPTNREEDSPNNAETTAFDPYLTSPQDDPNEHNIPSSQTQDMTESCPNDCHRAPSSKIPDRQVQSSSQGGVLPLSDSLDVDSLGRCSYHLINDQHQIIPSSQTQFLDPFNQSPRKERISKNMVDINQEELTENSIPSSQSQEWELSLLVDRNAPSFPQRTAPHRPHTRGSSMQQRTVPIEKKIILSTFSNQECSNCEGSSANKDSLTESETEEEPTDNTNLAFHDSIPSVFSTGPQFSLRPSHTTGALESLGGYVALPLALKEFQEMFNDNDESYPPDFPMSLRS</sequence>
<reference evidence="3" key="1">
    <citation type="submission" date="2014-04" db="EMBL/GenBank/DDBJ databases">
        <title>Evolutionary Origins and Diversification of the Mycorrhizal Mutualists.</title>
        <authorList>
            <consortium name="DOE Joint Genome Institute"/>
            <consortium name="Mycorrhizal Genomics Consortium"/>
            <person name="Kohler A."/>
            <person name="Kuo A."/>
            <person name="Nagy L.G."/>
            <person name="Floudas D."/>
            <person name="Copeland A."/>
            <person name="Barry K.W."/>
            <person name="Cichocki N."/>
            <person name="Veneault-Fourrey C."/>
            <person name="LaButti K."/>
            <person name="Lindquist E.A."/>
            <person name="Lipzen A."/>
            <person name="Lundell T."/>
            <person name="Morin E."/>
            <person name="Murat C."/>
            <person name="Riley R."/>
            <person name="Ohm R."/>
            <person name="Sun H."/>
            <person name="Tunlid A."/>
            <person name="Henrissat B."/>
            <person name="Grigoriev I.V."/>
            <person name="Hibbett D.S."/>
            <person name="Martin F."/>
        </authorList>
    </citation>
    <scope>NUCLEOTIDE SEQUENCE [LARGE SCALE GENOMIC DNA]</scope>
    <source>
        <strain evidence="3">FD-334 SS-4</strain>
    </source>
</reference>
<accession>A0A0D2LBG1</accession>
<feature type="compositionally biased region" description="Basic and acidic residues" evidence="1">
    <location>
        <begin position="37"/>
        <end position="47"/>
    </location>
</feature>
<dbReference type="Proteomes" id="UP000054270">
    <property type="component" value="Unassembled WGS sequence"/>
</dbReference>
<feature type="compositionally biased region" description="Low complexity" evidence="1">
    <location>
        <begin position="73"/>
        <end position="90"/>
    </location>
</feature>
<organism evidence="2 3">
    <name type="scientific">Hypholoma sublateritium (strain FD-334 SS-4)</name>
    <dbReference type="NCBI Taxonomy" id="945553"/>
    <lineage>
        <taxon>Eukaryota</taxon>
        <taxon>Fungi</taxon>
        <taxon>Dikarya</taxon>
        <taxon>Basidiomycota</taxon>
        <taxon>Agaricomycotina</taxon>
        <taxon>Agaricomycetes</taxon>
        <taxon>Agaricomycetidae</taxon>
        <taxon>Agaricales</taxon>
        <taxon>Agaricineae</taxon>
        <taxon>Strophariaceae</taxon>
        <taxon>Hypholoma</taxon>
    </lineage>
</organism>
<feature type="region of interest" description="Disordered" evidence="1">
    <location>
        <begin position="337"/>
        <end position="368"/>
    </location>
</feature>
<feature type="region of interest" description="Disordered" evidence="1">
    <location>
        <begin position="1"/>
        <end position="24"/>
    </location>
</feature>
<evidence type="ECO:0000313" key="2">
    <source>
        <dbReference type="EMBL" id="KJA24582.1"/>
    </source>
</evidence>
<evidence type="ECO:0000313" key="3">
    <source>
        <dbReference type="Proteomes" id="UP000054270"/>
    </source>
</evidence>
<feature type="compositionally biased region" description="Polar residues" evidence="1">
    <location>
        <begin position="337"/>
        <end position="346"/>
    </location>
</feature>
<feature type="region of interest" description="Disordered" evidence="1">
    <location>
        <begin position="33"/>
        <end position="52"/>
    </location>
</feature>
<feature type="compositionally biased region" description="Polar residues" evidence="1">
    <location>
        <begin position="116"/>
        <end position="133"/>
    </location>
</feature>
<dbReference type="EMBL" id="KN817536">
    <property type="protein sequence ID" value="KJA24582.1"/>
    <property type="molecule type" value="Genomic_DNA"/>
</dbReference>